<sequence length="526" mass="57221">MEEEYSVNDPTQLIEAASDFAHYPGVQNDASVKDFLNRFPLPVIINALQTKADVPGLENTLVACLERIFKTKFGASLIPHYMPFLQVGLRADSQVVRSLACKTVTCLLENFDKDTAFVARLIIDFNIYPLLLDCLVNGNEQVATVSMDAIKKLAGSPEGMQIIFPAAKDDATDLGVLASRCSSLGRVRVMALVVKLFSVSRSVASVVYRSNLLNLLEAEVRNEKDILVTLSVLELLYELAEIEHGTDFLPRTALLQLLSSIISNMSAESILRSRAMMISGRLLSDERTYSYTDAHSVRTVISAIDGRLDSLGNQDGDELESAIEALGQIGSSLPGAALLLSGSSPAARHVINAAFDRQGHGKQLAALHALGNISGEARSENSIILNGDAEESLRRLIYEVASRSSKLTPSGLFLSILQKDSEIRMAGYRVISALVTRPWCLLEIYSNQEIINMVAGSSTETTKIGMDARYNCCKAIYNSLMLSTKVNTDPALAGVASKLQEAIGRGPYLGRKHFEAQPAVKTAERF</sequence>
<gene>
    <name evidence="1" type="ORF">O6P43_000993</name>
</gene>
<comment type="caution">
    <text evidence="1">The sequence shown here is derived from an EMBL/GenBank/DDBJ whole genome shotgun (WGS) entry which is preliminary data.</text>
</comment>
<dbReference type="InterPro" id="IPR019538">
    <property type="entry name" value="PSMD5"/>
</dbReference>
<dbReference type="GO" id="GO:0043248">
    <property type="term" value="P:proteasome assembly"/>
    <property type="evidence" value="ECO:0007669"/>
    <property type="project" value="InterPro"/>
</dbReference>
<protein>
    <submittedName>
        <fullName evidence="1">ARM repeat superfamily protein</fullName>
    </submittedName>
</protein>
<evidence type="ECO:0000313" key="2">
    <source>
        <dbReference type="Proteomes" id="UP001163823"/>
    </source>
</evidence>
<dbReference type="AlphaFoldDB" id="A0AAD7VNA2"/>
<dbReference type="SUPFAM" id="SSF48371">
    <property type="entry name" value="ARM repeat"/>
    <property type="match status" value="1"/>
</dbReference>
<dbReference type="InterPro" id="IPR016024">
    <property type="entry name" value="ARM-type_fold"/>
</dbReference>
<name>A0AAD7VNA2_QUISA</name>
<dbReference type="InterPro" id="IPR011989">
    <property type="entry name" value="ARM-like"/>
</dbReference>
<dbReference type="KEGG" id="qsa:O6P43_000993"/>
<dbReference type="PANTHER" id="PTHR13554">
    <property type="entry name" value="26S PROTEASOME NON-ATPASE REGULATORY SUBUNIT 5-RELATED"/>
    <property type="match status" value="1"/>
</dbReference>
<dbReference type="Proteomes" id="UP001163823">
    <property type="component" value="Chromosome 1"/>
</dbReference>
<dbReference type="Pfam" id="PF10508">
    <property type="entry name" value="Proteasom_PSMB"/>
    <property type="match status" value="1"/>
</dbReference>
<reference evidence="1 2" key="1">
    <citation type="journal article" date="2023" name="Science">
        <title>Elucidation of the pathway for biosynthesis of saponin adjuvants from the soapbark tree.</title>
        <authorList>
            <person name="Reed J."/>
            <person name="Orme A."/>
            <person name="El-Demerdash A."/>
            <person name="Owen C."/>
            <person name="Martin L.B.B."/>
            <person name="Misra R.C."/>
            <person name="Kikuchi S."/>
            <person name="Rejzek M."/>
            <person name="Martin A.C."/>
            <person name="Harkess A."/>
            <person name="Leebens-Mack J."/>
            <person name="Louveau T."/>
            <person name="Stephenson M.J."/>
            <person name="Osbourn A."/>
        </authorList>
    </citation>
    <scope>NUCLEOTIDE SEQUENCE [LARGE SCALE GENOMIC DNA]</scope>
    <source>
        <strain evidence="1">S10</strain>
    </source>
</reference>
<proteinExistence type="predicted"/>
<keyword evidence="2" id="KW-1185">Reference proteome</keyword>
<dbReference type="EMBL" id="JARAOO010000001">
    <property type="protein sequence ID" value="KAJ7981773.1"/>
    <property type="molecule type" value="Genomic_DNA"/>
</dbReference>
<organism evidence="1 2">
    <name type="scientific">Quillaja saponaria</name>
    <name type="common">Soap bark tree</name>
    <dbReference type="NCBI Taxonomy" id="32244"/>
    <lineage>
        <taxon>Eukaryota</taxon>
        <taxon>Viridiplantae</taxon>
        <taxon>Streptophyta</taxon>
        <taxon>Embryophyta</taxon>
        <taxon>Tracheophyta</taxon>
        <taxon>Spermatophyta</taxon>
        <taxon>Magnoliopsida</taxon>
        <taxon>eudicotyledons</taxon>
        <taxon>Gunneridae</taxon>
        <taxon>Pentapetalae</taxon>
        <taxon>rosids</taxon>
        <taxon>fabids</taxon>
        <taxon>Fabales</taxon>
        <taxon>Quillajaceae</taxon>
        <taxon>Quillaja</taxon>
    </lineage>
</organism>
<dbReference type="Gene3D" id="1.25.10.10">
    <property type="entry name" value="Leucine-rich Repeat Variant"/>
    <property type="match status" value="1"/>
</dbReference>
<dbReference type="PANTHER" id="PTHR13554:SF10">
    <property type="entry name" value="26S PROTEASOME NON-ATPASE REGULATORY SUBUNIT 5"/>
    <property type="match status" value="1"/>
</dbReference>
<evidence type="ECO:0000313" key="1">
    <source>
        <dbReference type="EMBL" id="KAJ7981773.1"/>
    </source>
</evidence>
<accession>A0AAD7VNA2</accession>
<dbReference type="GO" id="GO:0005829">
    <property type="term" value="C:cytosol"/>
    <property type="evidence" value="ECO:0007669"/>
    <property type="project" value="TreeGrafter"/>
</dbReference>